<sequence>MPDSELNPPNIDWEEMDEMDTLDSGVAPSLPQLQKEYRSRDAAPVFPRIPYFSDAYKPWDPRRLLNHARYTDTMNLQCPIRTFYSHGTFLWSYSQLSLGNCLAFRNGNIHGGTHIMLLHLKSTNDAFMSAL</sequence>
<dbReference type="HOGENOM" id="CLU_1928949_0_0_1"/>
<keyword evidence="2" id="KW-1185">Reference proteome</keyword>
<proteinExistence type="predicted"/>
<name>A0A0C9U6F4_SPHS4</name>
<dbReference type="AlphaFoldDB" id="A0A0C9U6F4"/>
<evidence type="ECO:0000313" key="2">
    <source>
        <dbReference type="Proteomes" id="UP000054279"/>
    </source>
</evidence>
<accession>A0A0C9U6F4</accession>
<evidence type="ECO:0000313" key="1">
    <source>
        <dbReference type="EMBL" id="KIJ24712.1"/>
    </source>
</evidence>
<gene>
    <name evidence="1" type="ORF">M422DRAFT_274466</name>
</gene>
<dbReference type="Proteomes" id="UP000054279">
    <property type="component" value="Unassembled WGS sequence"/>
</dbReference>
<protein>
    <submittedName>
        <fullName evidence="1">Uncharacterized protein</fullName>
    </submittedName>
</protein>
<dbReference type="EMBL" id="KN837464">
    <property type="protein sequence ID" value="KIJ24712.1"/>
    <property type="molecule type" value="Genomic_DNA"/>
</dbReference>
<reference evidence="1 2" key="1">
    <citation type="submission" date="2014-06" db="EMBL/GenBank/DDBJ databases">
        <title>Evolutionary Origins and Diversification of the Mycorrhizal Mutualists.</title>
        <authorList>
            <consortium name="DOE Joint Genome Institute"/>
            <consortium name="Mycorrhizal Genomics Consortium"/>
            <person name="Kohler A."/>
            <person name="Kuo A."/>
            <person name="Nagy L.G."/>
            <person name="Floudas D."/>
            <person name="Copeland A."/>
            <person name="Barry K.W."/>
            <person name="Cichocki N."/>
            <person name="Veneault-Fourrey C."/>
            <person name="LaButti K."/>
            <person name="Lindquist E.A."/>
            <person name="Lipzen A."/>
            <person name="Lundell T."/>
            <person name="Morin E."/>
            <person name="Murat C."/>
            <person name="Riley R."/>
            <person name="Ohm R."/>
            <person name="Sun H."/>
            <person name="Tunlid A."/>
            <person name="Henrissat B."/>
            <person name="Grigoriev I.V."/>
            <person name="Hibbett D.S."/>
            <person name="Martin F."/>
        </authorList>
    </citation>
    <scope>NUCLEOTIDE SEQUENCE [LARGE SCALE GENOMIC DNA]</scope>
    <source>
        <strain evidence="1 2">SS14</strain>
    </source>
</reference>
<organism evidence="1 2">
    <name type="scientific">Sphaerobolus stellatus (strain SS14)</name>
    <dbReference type="NCBI Taxonomy" id="990650"/>
    <lineage>
        <taxon>Eukaryota</taxon>
        <taxon>Fungi</taxon>
        <taxon>Dikarya</taxon>
        <taxon>Basidiomycota</taxon>
        <taxon>Agaricomycotina</taxon>
        <taxon>Agaricomycetes</taxon>
        <taxon>Phallomycetidae</taxon>
        <taxon>Geastrales</taxon>
        <taxon>Sphaerobolaceae</taxon>
        <taxon>Sphaerobolus</taxon>
    </lineage>
</organism>